<name>A0A084UEA3_9HYPH</name>
<feature type="region of interest" description="Disordered" evidence="1">
    <location>
        <begin position="23"/>
        <end position="49"/>
    </location>
</feature>
<accession>A0A084UEA3</accession>
<dbReference type="AlphaFoldDB" id="A0A084UEA3"/>
<evidence type="ECO:0008006" key="5">
    <source>
        <dbReference type="Google" id="ProtNLM"/>
    </source>
</evidence>
<dbReference type="Proteomes" id="UP000053675">
    <property type="component" value="Unassembled WGS sequence"/>
</dbReference>
<evidence type="ECO:0000313" key="3">
    <source>
        <dbReference type="EMBL" id="KFB11289.1"/>
    </source>
</evidence>
<feature type="signal peptide" evidence="2">
    <location>
        <begin position="1"/>
        <end position="20"/>
    </location>
</feature>
<dbReference type="InterPro" id="IPR009642">
    <property type="entry name" value="DUF1236"/>
</dbReference>
<sequence>MKKLLMATTAMVFAAGTAMAQDASNQNDEQLPDTVQTNSTQSGQKSFGAAAGGTTGAVAGAVVGGPIGAIVGGFAGAVIGAETAVPEPAVNYVVQNPVNPVVIDADISAGATLPETVSVQPIPEHPEFAYVYTDSRPIIVKADTREVVYSPGYSVPEETIAWVKQNPADPISVDTDITVGATLPAEVELRTIPNSSAYSYVWLDSGPALVDAKSRTVVWVQ</sequence>
<feature type="compositionally biased region" description="Polar residues" evidence="1">
    <location>
        <begin position="23"/>
        <end position="45"/>
    </location>
</feature>
<dbReference type="eggNOG" id="COG4991">
    <property type="taxonomic scope" value="Bacteria"/>
</dbReference>
<feature type="chain" id="PRO_5001783378" description="17 kDa surface antigen" evidence="2">
    <location>
        <begin position="21"/>
        <end position="221"/>
    </location>
</feature>
<dbReference type="STRING" id="472175.EL18_02337"/>
<comment type="caution">
    <text evidence="3">The sequence shown here is derived from an EMBL/GenBank/DDBJ whole genome shotgun (WGS) entry which is preliminary data.</text>
</comment>
<reference evidence="3 4" key="1">
    <citation type="submission" date="2014-05" db="EMBL/GenBank/DDBJ databases">
        <title>Draft Genome Sequence of Nitratireductor basaltis Strain UMTGB225, A Marine Bacterium Isolated from Green Barrel Tunicate.</title>
        <authorList>
            <person name="Gan H.Y."/>
        </authorList>
    </citation>
    <scope>NUCLEOTIDE SEQUENCE [LARGE SCALE GENOMIC DNA]</scope>
    <source>
        <strain evidence="3 4">UMTGB225</strain>
    </source>
</reference>
<evidence type="ECO:0000256" key="2">
    <source>
        <dbReference type="SAM" id="SignalP"/>
    </source>
</evidence>
<keyword evidence="2" id="KW-0732">Signal</keyword>
<dbReference type="PATRIC" id="fig|472175.3.peg.2326"/>
<protein>
    <recommendedName>
        <fullName evidence="5">17 kDa surface antigen</fullName>
    </recommendedName>
</protein>
<dbReference type="OrthoDB" id="102964at2"/>
<proteinExistence type="predicted"/>
<dbReference type="EMBL" id="JMQM01000001">
    <property type="protein sequence ID" value="KFB11289.1"/>
    <property type="molecule type" value="Genomic_DNA"/>
</dbReference>
<gene>
    <name evidence="3" type="ORF">EL18_02337</name>
</gene>
<organism evidence="3 4">
    <name type="scientific">Nitratireductor basaltis</name>
    <dbReference type="NCBI Taxonomy" id="472175"/>
    <lineage>
        <taxon>Bacteria</taxon>
        <taxon>Pseudomonadati</taxon>
        <taxon>Pseudomonadota</taxon>
        <taxon>Alphaproteobacteria</taxon>
        <taxon>Hyphomicrobiales</taxon>
        <taxon>Phyllobacteriaceae</taxon>
        <taxon>Nitratireductor</taxon>
    </lineage>
</organism>
<dbReference type="Pfam" id="PF06823">
    <property type="entry name" value="DUF1236"/>
    <property type="match status" value="2"/>
</dbReference>
<evidence type="ECO:0000313" key="4">
    <source>
        <dbReference type="Proteomes" id="UP000053675"/>
    </source>
</evidence>
<dbReference type="RefSeq" id="WP_051914060.1">
    <property type="nucleotide sequence ID" value="NZ_JMQM01000001.1"/>
</dbReference>
<evidence type="ECO:0000256" key="1">
    <source>
        <dbReference type="SAM" id="MobiDB-lite"/>
    </source>
</evidence>
<keyword evidence="4" id="KW-1185">Reference proteome</keyword>